<accession>L5M7R0</accession>
<dbReference type="PANTHER" id="PTHR36170:SF1">
    <property type="entry name" value="CENTROSOMAL PROTEIN OF 89 KDA"/>
    <property type="match status" value="1"/>
</dbReference>
<evidence type="ECO:0000313" key="2">
    <source>
        <dbReference type="Proteomes" id="UP000010556"/>
    </source>
</evidence>
<proteinExistence type="predicted"/>
<sequence length="120" mass="13932">MKNRTRSTWGDDPETLNKARLQRGELGKVCPSAKGMGYKKLAALKLDDISHCLTEQQEDFASKTAQYQQEMRYLHRMLQDKQDVLDEALQEKRYIALKAIFRSSVNSTRKFNATVIFFKI</sequence>
<evidence type="ECO:0000313" key="1">
    <source>
        <dbReference type="EMBL" id="ELK34320.1"/>
    </source>
</evidence>
<dbReference type="EMBL" id="KB103228">
    <property type="protein sequence ID" value="ELK34320.1"/>
    <property type="molecule type" value="Genomic_DNA"/>
</dbReference>
<dbReference type="GO" id="GO:0007268">
    <property type="term" value="P:chemical synaptic transmission"/>
    <property type="evidence" value="ECO:0007669"/>
    <property type="project" value="InterPro"/>
</dbReference>
<reference evidence="2" key="1">
    <citation type="journal article" date="2013" name="Science">
        <title>Comparative analysis of bat genomes provides insight into the evolution of flight and immunity.</title>
        <authorList>
            <person name="Zhang G."/>
            <person name="Cowled C."/>
            <person name="Shi Z."/>
            <person name="Huang Z."/>
            <person name="Bishop-Lilly K.A."/>
            <person name="Fang X."/>
            <person name="Wynne J.W."/>
            <person name="Xiong Z."/>
            <person name="Baker M.L."/>
            <person name="Zhao W."/>
            <person name="Tachedjian M."/>
            <person name="Zhu Y."/>
            <person name="Zhou P."/>
            <person name="Jiang X."/>
            <person name="Ng J."/>
            <person name="Yang L."/>
            <person name="Wu L."/>
            <person name="Xiao J."/>
            <person name="Feng Y."/>
            <person name="Chen Y."/>
            <person name="Sun X."/>
            <person name="Zhang Y."/>
            <person name="Marsh G.A."/>
            <person name="Crameri G."/>
            <person name="Broder C.C."/>
            <person name="Frey K.G."/>
            <person name="Wang L.F."/>
            <person name="Wang J."/>
        </authorList>
    </citation>
    <scope>NUCLEOTIDE SEQUENCE [LARGE SCALE GENOMIC DNA]</scope>
</reference>
<dbReference type="GO" id="GO:0060271">
    <property type="term" value="P:cilium assembly"/>
    <property type="evidence" value="ECO:0007669"/>
    <property type="project" value="InterPro"/>
</dbReference>
<dbReference type="GO" id="GO:0097539">
    <property type="term" value="C:ciliary transition fiber"/>
    <property type="evidence" value="ECO:0007669"/>
    <property type="project" value="TreeGrafter"/>
</dbReference>
<organism evidence="1 2">
    <name type="scientific">Myotis davidii</name>
    <name type="common">David's myotis</name>
    <dbReference type="NCBI Taxonomy" id="225400"/>
    <lineage>
        <taxon>Eukaryota</taxon>
        <taxon>Metazoa</taxon>
        <taxon>Chordata</taxon>
        <taxon>Craniata</taxon>
        <taxon>Vertebrata</taxon>
        <taxon>Euteleostomi</taxon>
        <taxon>Mammalia</taxon>
        <taxon>Eutheria</taxon>
        <taxon>Laurasiatheria</taxon>
        <taxon>Chiroptera</taxon>
        <taxon>Yangochiroptera</taxon>
        <taxon>Vespertilionidae</taxon>
        <taxon>Myotis</taxon>
    </lineage>
</organism>
<keyword evidence="2" id="KW-1185">Reference proteome</keyword>
<dbReference type="GO" id="GO:0045202">
    <property type="term" value="C:synapse"/>
    <property type="evidence" value="ECO:0007669"/>
    <property type="project" value="GOC"/>
</dbReference>
<dbReference type="GO" id="GO:0007005">
    <property type="term" value="P:mitochondrion organization"/>
    <property type="evidence" value="ECO:0007669"/>
    <property type="project" value="InterPro"/>
</dbReference>
<dbReference type="GO" id="GO:0005814">
    <property type="term" value="C:centriole"/>
    <property type="evidence" value="ECO:0007669"/>
    <property type="project" value="InterPro"/>
</dbReference>
<dbReference type="Proteomes" id="UP000010556">
    <property type="component" value="Unassembled WGS sequence"/>
</dbReference>
<gene>
    <name evidence="1" type="ORF">MDA_GLEAN10011074</name>
</gene>
<dbReference type="AlphaFoldDB" id="L5M7R0"/>
<dbReference type="PANTHER" id="PTHR36170">
    <property type="entry name" value="CENTROSOMAL PROTEIN OF 89 KDA"/>
    <property type="match status" value="1"/>
</dbReference>
<dbReference type="InterPro" id="IPR033545">
    <property type="entry name" value="CEP89"/>
</dbReference>
<name>L5M7R0_MYODS</name>
<protein>
    <submittedName>
        <fullName evidence="1">Centrosomal protein of 89 kDa</fullName>
    </submittedName>
</protein>